<feature type="DNA-binding region" description="OmpR/PhoB-type" evidence="2">
    <location>
        <begin position="1"/>
        <end position="55"/>
    </location>
</feature>
<comment type="caution">
    <text evidence="4">The sequence shown here is derived from an EMBL/GenBank/DDBJ whole genome shotgun (WGS) entry which is preliminary data.</text>
</comment>
<dbReference type="SUPFAM" id="SSF46894">
    <property type="entry name" value="C-terminal effector domain of the bipartite response regulators"/>
    <property type="match status" value="1"/>
</dbReference>
<evidence type="ECO:0000256" key="1">
    <source>
        <dbReference type="ARBA" id="ARBA00023125"/>
    </source>
</evidence>
<dbReference type="Pfam" id="PF00486">
    <property type="entry name" value="Trans_reg_C"/>
    <property type="match status" value="1"/>
</dbReference>
<dbReference type="EMBL" id="JABBZE010000889">
    <property type="protein sequence ID" value="NMU93812.1"/>
    <property type="molecule type" value="Genomic_DNA"/>
</dbReference>
<proteinExistence type="predicted"/>
<dbReference type="RefSeq" id="WP_169538192.1">
    <property type="nucleotide sequence ID" value="NZ_JABBZE010000889.1"/>
</dbReference>
<dbReference type="InterPro" id="IPR001867">
    <property type="entry name" value="OmpR/PhoB-type_DNA-bd"/>
</dbReference>
<dbReference type="InterPro" id="IPR016032">
    <property type="entry name" value="Sig_transdc_resp-reg_C-effctor"/>
</dbReference>
<feature type="non-terminal residue" evidence="4">
    <location>
        <position position="1"/>
    </location>
</feature>
<sequence>PRRRILPRPRDAAPGERNDRAIDIAILRLRRVIEDDPKQPRWIQTVWGIGYRFSP</sequence>
<protein>
    <submittedName>
        <fullName evidence="4">Two-component system response regulator OmpR</fullName>
    </submittedName>
</protein>
<dbReference type="GO" id="GO:0000160">
    <property type="term" value="P:phosphorelay signal transduction system"/>
    <property type="evidence" value="ECO:0007669"/>
    <property type="project" value="InterPro"/>
</dbReference>
<evidence type="ECO:0000313" key="4">
    <source>
        <dbReference type="EMBL" id="NMU93812.1"/>
    </source>
</evidence>
<gene>
    <name evidence="4" type="primary">ompR</name>
    <name evidence="4" type="ORF">HGQ98_31770</name>
</gene>
<evidence type="ECO:0000259" key="3">
    <source>
        <dbReference type="PROSITE" id="PS51755"/>
    </source>
</evidence>
<evidence type="ECO:0000313" key="5">
    <source>
        <dbReference type="Proteomes" id="UP000542405"/>
    </source>
</evidence>
<keyword evidence="1 2" id="KW-0238">DNA-binding</keyword>
<reference evidence="4 5" key="1">
    <citation type="submission" date="2020-04" db="EMBL/GenBank/DDBJ databases">
        <title>Achromobacter ruhlandii genome sequencing and assembly.</title>
        <authorList>
            <person name="Martins R.C.R."/>
            <person name="Perdigao-Neto L.V."/>
            <person name="Levin A.S.S."/>
            <person name="Costa S.F."/>
        </authorList>
    </citation>
    <scope>NUCLEOTIDE SEQUENCE [LARGE SCALE GENOMIC DNA]</scope>
    <source>
        <strain evidence="4 5">9035ralo</strain>
    </source>
</reference>
<organism evidence="4 5">
    <name type="scientific">Achromobacter ruhlandii</name>
    <dbReference type="NCBI Taxonomy" id="72557"/>
    <lineage>
        <taxon>Bacteria</taxon>
        <taxon>Pseudomonadati</taxon>
        <taxon>Pseudomonadota</taxon>
        <taxon>Betaproteobacteria</taxon>
        <taxon>Burkholderiales</taxon>
        <taxon>Alcaligenaceae</taxon>
        <taxon>Achromobacter</taxon>
    </lineage>
</organism>
<dbReference type="GO" id="GO:0003677">
    <property type="term" value="F:DNA binding"/>
    <property type="evidence" value="ECO:0007669"/>
    <property type="project" value="UniProtKB-UniRule"/>
</dbReference>
<dbReference type="Proteomes" id="UP000542405">
    <property type="component" value="Unassembled WGS sequence"/>
</dbReference>
<dbReference type="InterPro" id="IPR036388">
    <property type="entry name" value="WH-like_DNA-bd_sf"/>
</dbReference>
<accession>A0A848NS17</accession>
<name>A0A848NS17_9BURK</name>
<dbReference type="Gene3D" id="1.10.10.10">
    <property type="entry name" value="Winged helix-like DNA-binding domain superfamily/Winged helix DNA-binding domain"/>
    <property type="match status" value="1"/>
</dbReference>
<evidence type="ECO:0000256" key="2">
    <source>
        <dbReference type="PROSITE-ProRule" id="PRU01091"/>
    </source>
</evidence>
<dbReference type="PROSITE" id="PS51755">
    <property type="entry name" value="OMPR_PHOB"/>
    <property type="match status" value="1"/>
</dbReference>
<dbReference type="AlphaFoldDB" id="A0A848NS17"/>
<feature type="domain" description="OmpR/PhoB-type" evidence="3">
    <location>
        <begin position="1"/>
        <end position="55"/>
    </location>
</feature>
<dbReference type="GO" id="GO:0006355">
    <property type="term" value="P:regulation of DNA-templated transcription"/>
    <property type="evidence" value="ECO:0007669"/>
    <property type="project" value="InterPro"/>
</dbReference>